<dbReference type="SMART" id="SM00530">
    <property type="entry name" value="HTH_XRE"/>
    <property type="match status" value="1"/>
</dbReference>
<dbReference type="PROSITE" id="PS50943">
    <property type="entry name" value="HTH_CROC1"/>
    <property type="match status" value="1"/>
</dbReference>
<dbReference type="GO" id="GO:0003677">
    <property type="term" value="F:DNA binding"/>
    <property type="evidence" value="ECO:0007669"/>
    <property type="project" value="InterPro"/>
</dbReference>
<dbReference type="OrthoDB" id="9807880at2"/>
<evidence type="ECO:0000313" key="2">
    <source>
        <dbReference type="EMBL" id="QGT99303.1"/>
    </source>
</evidence>
<dbReference type="PANTHER" id="PTHR37301:SF1">
    <property type="entry name" value="DNA-BINDING PROTEIN"/>
    <property type="match status" value="1"/>
</dbReference>
<accession>A0A6I6DFZ7</accession>
<dbReference type="InterPro" id="IPR001387">
    <property type="entry name" value="Cro/C1-type_HTH"/>
</dbReference>
<proteinExistence type="predicted"/>
<protein>
    <submittedName>
        <fullName evidence="2">Putative transcriptional regulator YozG, Cro/CI family</fullName>
    </submittedName>
</protein>
<dbReference type="SUPFAM" id="SSF47413">
    <property type="entry name" value="lambda repressor-like DNA-binding domains"/>
    <property type="match status" value="1"/>
</dbReference>
<evidence type="ECO:0000259" key="1">
    <source>
        <dbReference type="PROSITE" id="PS50943"/>
    </source>
</evidence>
<feature type="domain" description="HTH cro/C1-type" evidence="1">
    <location>
        <begin position="6"/>
        <end position="61"/>
    </location>
</feature>
<dbReference type="Pfam" id="PF13443">
    <property type="entry name" value="HTH_26"/>
    <property type="match status" value="1"/>
</dbReference>
<name>A0A6I6DFZ7_9FIRM</name>
<dbReference type="CDD" id="cd00093">
    <property type="entry name" value="HTH_XRE"/>
    <property type="match status" value="1"/>
</dbReference>
<evidence type="ECO:0000313" key="3">
    <source>
        <dbReference type="Proteomes" id="UP000426444"/>
    </source>
</evidence>
<dbReference type="Proteomes" id="UP000426444">
    <property type="component" value="Chromosome"/>
</dbReference>
<dbReference type="EMBL" id="CP046457">
    <property type="protein sequence ID" value="QGT99303.1"/>
    <property type="molecule type" value="Genomic_DNA"/>
</dbReference>
<sequence length="70" mass="8228">MIRIKLAEVMGKKRIKQKALSEQTGIRPNTISDMWYEKSKRIDLNYLDKLCEVLECQPGDLLEYVPDNKE</sequence>
<dbReference type="RefSeq" id="WP_156203217.1">
    <property type="nucleotide sequence ID" value="NZ_CP046457.1"/>
</dbReference>
<dbReference type="PANTHER" id="PTHR37301">
    <property type="entry name" value="DNA-BINDING PROTEIN-RELATED"/>
    <property type="match status" value="1"/>
</dbReference>
<keyword evidence="3" id="KW-1185">Reference proteome</keyword>
<dbReference type="AlphaFoldDB" id="A0A6I6DFZ7"/>
<reference evidence="3" key="1">
    <citation type="journal article" date="2019" name="Microbiology">
        <title>Complete Genome Sequence of an Uncultured Bacterium of the Candidate Phylum Bipolaricaulota.</title>
        <authorList>
            <person name="Kadnikov V.V."/>
            <person name="Mardanov A.V."/>
            <person name="Beletsky A.V."/>
            <person name="Frank Y.A."/>
            <person name="Karnachuk O.V."/>
            <person name="Ravin N.V."/>
        </authorList>
    </citation>
    <scope>NUCLEOTIDE SEQUENCE [LARGE SCALE GENOMIC DNA]</scope>
</reference>
<dbReference type="Gene3D" id="1.10.260.40">
    <property type="entry name" value="lambda repressor-like DNA-binding domains"/>
    <property type="match status" value="1"/>
</dbReference>
<gene>
    <name evidence="2" type="ORF">SYNTR_0710</name>
</gene>
<dbReference type="InterPro" id="IPR010982">
    <property type="entry name" value="Lambda_DNA-bd_dom_sf"/>
</dbReference>
<dbReference type="KEGG" id="salq:SYNTR_0710"/>
<organism evidence="2 3">
    <name type="scientific">Candidatus Syntrophocurvum alkaliphilum</name>
    <dbReference type="NCBI Taxonomy" id="2293317"/>
    <lineage>
        <taxon>Bacteria</taxon>
        <taxon>Bacillati</taxon>
        <taxon>Bacillota</taxon>
        <taxon>Clostridia</taxon>
        <taxon>Eubacteriales</taxon>
        <taxon>Syntrophomonadaceae</taxon>
        <taxon>Candidatus Syntrophocurvum</taxon>
    </lineage>
</organism>